<sequence length="52" mass="6007">MIPQTKNLPSSKCLKHLILQVPWEASNKKICIFSQVLSFPFFELASLLYLQL</sequence>
<accession>A0A0E9QL47</accession>
<organism evidence="1">
    <name type="scientific">Anguilla anguilla</name>
    <name type="common">European freshwater eel</name>
    <name type="synonym">Muraena anguilla</name>
    <dbReference type="NCBI Taxonomy" id="7936"/>
    <lineage>
        <taxon>Eukaryota</taxon>
        <taxon>Metazoa</taxon>
        <taxon>Chordata</taxon>
        <taxon>Craniata</taxon>
        <taxon>Vertebrata</taxon>
        <taxon>Euteleostomi</taxon>
        <taxon>Actinopterygii</taxon>
        <taxon>Neopterygii</taxon>
        <taxon>Teleostei</taxon>
        <taxon>Anguilliformes</taxon>
        <taxon>Anguillidae</taxon>
        <taxon>Anguilla</taxon>
    </lineage>
</organism>
<protein>
    <submittedName>
        <fullName evidence="1">Uncharacterized protein</fullName>
    </submittedName>
</protein>
<proteinExistence type="predicted"/>
<dbReference type="EMBL" id="GBXM01090946">
    <property type="protein sequence ID" value="JAH17631.1"/>
    <property type="molecule type" value="Transcribed_RNA"/>
</dbReference>
<reference evidence="1" key="1">
    <citation type="submission" date="2014-11" db="EMBL/GenBank/DDBJ databases">
        <authorList>
            <person name="Amaro Gonzalez C."/>
        </authorList>
    </citation>
    <scope>NUCLEOTIDE SEQUENCE</scope>
</reference>
<evidence type="ECO:0000313" key="1">
    <source>
        <dbReference type="EMBL" id="JAH17631.1"/>
    </source>
</evidence>
<dbReference type="AlphaFoldDB" id="A0A0E9QL47"/>
<name>A0A0E9QL47_ANGAN</name>
<reference evidence="1" key="2">
    <citation type="journal article" date="2015" name="Fish Shellfish Immunol.">
        <title>Early steps in the European eel (Anguilla anguilla)-Vibrio vulnificus interaction in the gills: Role of the RtxA13 toxin.</title>
        <authorList>
            <person name="Callol A."/>
            <person name="Pajuelo D."/>
            <person name="Ebbesson L."/>
            <person name="Teles M."/>
            <person name="MacKenzie S."/>
            <person name="Amaro C."/>
        </authorList>
    </citation>
    <scope>NUCLEOTIDE SEQUENCE</scope>
</reference>